<dbReference type="GO" id="GO:0005730">
    <property type="term" value="C:nucleolus"/>
    <property type="evidence" value="ECO:0007669"/>
    <property type="project" value="UniProtKB-SubCell"/>
</dbReference>
<dbReference type="InterPro" id="IPR056750">
    <property type="entry name" value="RRM_ESF1"/>
</dbReference>
<evidence type="ECO:0000256" key="2">
    <source>
        <dbReference type="ARBA" id="ARBA00009087"/>
    </source>
</evidence>
<evidence type="ECO:0000313" key="8">
    <source>
        <dbReference type="EMBL" id="KIO14009.1"/>
    </source>
</evidence>
<dbReference type="InParanoid" id="A0A0C3PY23"/>
<feature type="compositionally biased region" description="Basic and acidic residues" evidence="5">
    <location>
        <begin position="28"/>
        <end position="45"/>
    </location>
</feature>
<reference evidence="8 9" key="1">
    <citation type="submission" date="2014-04" db="EMBL/GenBank/DDBJ databases">
        <authorList>
            <consortium name="DOE Joint Genome Institute"/>
            <person name="Kuo A."/>
            <person name="Kohler A."/>
            <person name="Costa M.D."/>
            <person name="Nagy L.G."/>
            <person name="Floudas D."/>
            <person name="Copeland A."/>
            <person name="Barry K.W."/>
            <person name="Cichocki N."/>
            <person name="Veneault-Fourrey C."/>
            <person name="LaButti K."/>
            <person name="Lindquist E.A."/>
            <person name="Lipzen A."/>
            <person name="Lundell T."/>
            <person name="Morin E."/>
            <person name="Murat C."/>
            <person name="Sun H."/>
            <person name="Tunlid A."/>
            <person name="Henrissat B."/>
            <person name="Grigoriev I.V."/>
            <person name="Hibbett D.S."/>
            <person name="Martin F."/>
            <person name="Nordberg H.P."/>
            <person name="Cantor M.N."/>
            <person name="Hua S.X."/>
        </authorList>
    </citation>
    <scope>NUCLEOTIDE SEQUENCE [LARGE SCALE GENOMIC DNA]</scope>
    <source>
        <strain evidence="8 9">Marx 270</strain>
    </source>
</reference>
<accession>A0A0C3PY23</accession>
<dbReference type="Proteomes" id="UP000054217">
    <property type="component" value="Unassembled WGS sequence"/>
</dbReference>
<feature type="region of interest" description="Disordered" evidence="5">
    <location>
        <begin position="78"/>
        <end position="104"/>
    </location>
</feature>
<gene>
    <name evidence="8" type="ORF">M404DRAFT_992271</name>
</gene>
<dbReference type="HOGENOM" id="CLU_010564_0_0_1"/>
<feature type="compositionally biased region" description="Basic and acidic residues" evidence="5">
    <location>
        <begin position="1"/>
        <end position="13"/>
    </location>
</feature>
<proteinExistence type="inferred from homology"/>
<sequence>MSSDPRFLHLRHDPRFRRPKKRKSQIVQDKRFQVNSRTHEEEAKATEGPTVSIADYARGIVLMESSDEEGEECDHVSVDVHESEVNEEEVERFHSETDRGEAREEVQKTHRLAVVNMDWDHIRAVHLFKIFSSLVSSTASPQSQSLTVNIAHGSILSVRVYPSEFGKKRIEKEEQEGPPKELFKKLHEDEDEVNERTVYEPGSGEDYDEDALRVYQLERLRYYYAIVECDSAETAAHIFNELDGTELERSANVFDLSFVPDDMTFEEDPRDEATELPNVPYRAIEFATDALRHSKVKLTWDEEDPERSRLTRCALTRKDIDAADFKAYIASSSESEDNCEDSNSKIPRKGERERLRALLLGGSHDGVPEGWEYAQEAEKVGEAGSDVDMEITFTPGLSMAKDCKDQTTLERYEQKVREKRRRRKEVRKAAAAEDTAEVDSHTEVVKPRTKKKKRNDNNIHDDDSQAEADFLIDVKDDRFKALHEDHQFAIDPSNPQFKKTKGMVALLEERSKRRKDDRLEKGDVAAKNLDTNDGRSLHSLAERVKRKTSLARDSSVGKRRKL</sequence>
<dbReference type="PANTHER" id="PTHR12202:SF0">
    <property type="entry name" value="ESF1 HOMOLOG"/>
    <property type="match status" value="1"/>
</dbReference>
<feature type="domain" description="NUC153" evidence="6">
    <location>
        <begin position="476"/>
        <end position="503"/>
    </location>
</feature>
<dbReference type="InterPro" id="IPR039754">
    <property type="entry name" value="Esf1"/>
</dbReference>
<feature type="compositionally biased region" description="Basic residues" evidence="5">
    <location>
        <begin position="14"/>
        <end position="24"/>
    </location>
</feature>
<dbReference type="OrthoDB" id="431825at2759"/>
<feature type="domain" description="ESF1 RRM" evidence="7">
    <location>
        <begin position="109"/>
        <end position="274"/>
    </location>
</feature>
<dbReference type="AlphaFoldDB" id="A0A0C3PY23"/>
<dbReference type="STRING" id="870435.A0A0C3PY23"/>
<dbReference type="InterPro" id="IPR012580">
    <property type="entry name" value="NUC153"/>
</dbReference>
<dbReference type="Pfam" id="PF08159">
    <property type="entry name" value="NUC153"/>
    <property type="match status" value="1"/>
</dbReference>
<feature type="compositionally biased region" description="Basic and acidic residues" evidence="5">
    <location>
        <begin position="91"/>
        <end position="104"/>
    </location>
</feature>
<name>A0A0C3PY23_PISTI</name>
<keyword evidence="9" id="KW-1185">Reference proteome</keyword>
<evidence type="ECO:0000259" key="6">
    <source>
        <dbReference type="Pfam" id="PF08159"/>
    </source>
</evidence>
<keyword evidence="3" id="KW-0175">Coiled coil</keyword>
<dbReference type="FunCoup" id="A0A0C3PY23">
    <property type="interactions" value="671"/>
</dbReference>
<dbReference type="EMBL" id="KN831945">
    <property type="protein sequence ID" value="KIO14009.1"/>
    <property type="molecule type" value="Genomic_DNA"/>
</dbReference>
<dbReference type="GO" id="GO:0006364">
    <property type="term" value="P:rRNA processing"/>
    <property type="evidence" value="ECO:0007669"/>
    <property type="project" value="InterPro"/>
</dbReference>
<reference evidence="9" key="2">
    <citation type="submission" date="2015-01" db="EMBL/GenBank/DDBJ databases">
        <title>Evolutionary Origins and Diversification of the Mycorrhizal Mutualists.</title>
        <authorList>
            <consortium name="DOE Joint Genome Institute"/>
            <consortium name="Mycorrhizal Genomics Consortium"/>
            <person name="Kohler A."/>
            <person name="Kuo A."/>
            <person name="Nagy L.G."/>
            <person name="Floudas D."/>
            <person name="Copeland A."/>
            <person name="Barry K.W."/>
            <person name="Cichocki N."/>
            <person name="Veneault-Fourrey C."/>
            <person name="LaButti K."/>
            <person name="Lindquist E.A."/>
            <person name="Lipzen A."/>
            <person name="Lundell T."/>
            <person name="Morin E."/>
            <person name="Murat C."/>
            <person name="Riley R."/>
            <person name="Ohm R."/>
            <person name="Sun H."/>
            <person name="Tunlid A."/>
            <person name="Henrissat B."/>
            <person name="Grigoriev I.V."/>
            <person name="Hibbett D.S."/>
            <person name="Martin F."/>
        </authorList>
    </citation>
    <scope>NUCLEOTIDE SEQUENCE [LARGE SCALE GENOMIC DNA]</scope>
    <source>
        <strain evidence="9">Marx 270</strain>
    </source>
</reference>
<comment type="similarity">
    <text evidence="2">Belongs to the ESF1 family.</text>
</comment>
<feature type="region of interest" description="Disordered" evidence="5">
    <location>
        <begin position="414"/>
        <end position="464"/>
    </location>
</feature>
<comment type="subcellular location">
    <subcellularLocation>
        <location evidence="1">Nucleus</location>
        <location evidence="1">Nucleolus</location>
    </subcellularLocation>
</comment>
<feature type="region of interest" description="Disordered" evidence="5">
    <location>
        <begin position="1"/>
        <end position="49"/>
    </location>
</feature>
<dbReference type="PANTHER" id="PTHR12202">
    <property type="entry name" value="ESF1 HOMOLOG"/>
    <property type="match status" value="1"/>
</dbReference>
<organism evidence="8 9">
    <name type="scientific">Pisolithus tinctorius Marx 270</name>
    <dbReference type="NCBI Taxonomy" id="870435"/>
    <lineage>
        <taxon>Eukaryota</taxon>
        <taxon>Fungi</taxon>
        <taxon>Dikarya</taxon>
        <taxon>Basidiomycota</taxon>
        <taxon>Agaricomycotina</taxon>
        <taxon>Agaricomycetes</taxon>
        <taxon>Agaricomycetidae</taxon>
        <taxon>Boletales</taxon>
        <taxon>Sclerodermatineae</taxon>
        <taxon>Pisolithaceae</taxon>
        <taxon>Pisolithus</taxon>
    </lineage>
</organism>
<feature type="compositionally biased region" description="Basic residues" evidence="5">
    <location>
        <begin position="417"/>
        <end position="426"/>
    </location>
</feature>
<evidence type="ECO:0000256" key="3">
    <source>
        <dbReference type="ARBA" id="ARBA00023054"/>
    </source>
</evidence>
<feature type="region of interest" description="Disordered" evidence="5">
    <location>
        <begin position="508"/>
        <end position="562"/>
    </location>
</feature>
<feature type="compositionally biased region" description="Basic and acidic residues" evidence="5">
    <location>
        <begin position="508"/>
        <end position="543"/>
    </location>
</feature>
<dbReference type="Pfam" id="PF25121">
    <property type="entry name" value="RRM_ESF1"/>
    <property type="match status" value="1"/>
</dbReference>
<evidence type="ECO:0000256" key="5">
    <source>
        <dbReference type="SAM" id="MobiDB-lite"/>
    </source>
</evidence>
<feature type="region of interest" description="Disordered" evidence="5">
    <location>
        <begin position="331"/>
        <end position="350"/>
    </location>
</feature>
<keyword evidence="4" id="KW-0539">Nucleus</keyword>
<evidence type="ECO:0000256" key="1">
    <source>
        <dbReference type="ARBA" id="ARBA00004604"/>
    </source>
</evidence>
<dbReference type="GO" id="GO:0003723">
    <property type="term" value="F:RNA binding"/>
    <property type="evidence" value="ECO:0007669"/>
    <property type="project" value="TreeGrafter"/>
</dbReference>
<evidence type="ECO:0000259" key="7">
    <source>
        <dbReference type="Pfam" id="PF25121"/>
    </source>
</evidence>
<evidence type="ECO:0000313" key="9">
    <source>
        <dbReference type="Proteomes" id="UP000054217"/>
    </source>
</evidence>
<evidence type="ECO:0000256" key="4">
    <source>
        <dbReference type="ARBA" id="ARBA00023242"/>
    </source>
</evidence>
<protein>
    <submittedName>
        <fullName evidence="8">Uncharacterized protein</fullName>
    </submittedName>
</protein>